<evidence type="ECO:0000256" key="4">
    <source>
        <dbReference type="ARBA" id="ARBA00022692"/>
    </source>
</evidence>
<dbReference type="OrthoDB" id="9794684at2"/>
<evidence type="ECO:0000256" key="3">
    <source>
        <dbReference type="ARBA" id="ARBA00022475"/>
    </source>
</evidence>
<reference evidence="8 9" key="1">
    <citation type="submission" date="2017-07" db="EMBL/GenBank/DDBJ databases">
        <title>Draft whole genome sequences of clinical Proprionibacteriaceae strains.</title>
        <authorList>
            <person name="Bernier A.-M."/>
            <person name="Bernard K."/>
            <person name="Domingo M.-C."/>
        </authorList>
    </citation>
    <scope>NUCLEOTIDE SEQUENCE [LARGE SCALE GENOMIC DNA]</scope>
    <source>
        <strain evidence="8 9">NML 130396</strain>
    </source>
</reference>
<dbReference type="InterPro" id="IPR035906">
    <property type="entry name" value="MetI-like_sf"/>
</dbReference>
<dbReference type="Proteomes" id="UP000216311">
    <property type="component" value="Unassembled WGS sequence"/>
</dbReference>
<comment type="caution">
    <text evidence="8">The sequence shown here is derived from an EMBL/GenBank/DDBJ whole genome shotgun (WGS) entry which is preliminary data.</text>
</comment>
<dbReference type="PANTHER" id="PTHR43744">
    <property type="entry name" value="ABC TRANSPORTER PERMEASE PROTEIN MG189-RELATED-RELATED"/>
    <property type="match status" value="1"/>
</dbReference>
<evidence type="ECO:0000313" key="9">
    <source>
        <dbReference type="Proteomes" id="UP000216311"/>
    </source>
</evidence>
<evidence type="ECO:0000256" key="1">
    <source>
        <dbReference type="ARBA" id="ARBA00004651"/>
    </source>
</evidence>
<dbReference type="EMBL" id="NMVQ01000001">
    <property type="protein sequence ID" value="OYO24927.1"/>
    <property type="molecule type" value="Genomic_DNA"/>
</dbReference>
<evidence type="ECO:0000256" key="2">
    <source>
        <dbReference type="ARBA" id="ARBA00022448"/>
    </source>
</evidence>
<dbReference type="PANTHER" id="PTHR43744:SF3">
    <property type="entry name" value="LACTOSE TRANSPORT SYSTEM PERMEASE PROTEIN LACG"/>
    <property type="match status" value="1"/>
</dbReference>
<dbReference type="AlphaFoldDB" id="A0A255HBL5"/>
<dbReference type="Gene3D" id="1.10.3720.10">
    <property type="entry name" value="MetI-like"/>
    <property type="match status" value="1"/>
</dbReference>
<dbReference type="SUPFAM" id="SSF161098">
    <property type="entry name" value="MetI-like"/>
    <property type="match status" value="1"/>
</dbReference>
<protein>
    <submittedName>
        <fullName evidence="8">Uncharacterized protein</fullName>
    </submittedName>
</protein>
<keyword evidence="2" id="KW-0813">Transport</keyword>
<keyword evidence="9" id="KW-1185">Reference proteome</keyword>
<dbReference type="GO" id="GO:0005886">
    <property type="term" value="C:plasma membrane"/>
    <property type="evidence" value="ECO:0007669"/>
    <property type="project" value="UniProtKB-SubCell"/>
</dbReference>
<keyword evidence="6 7" id="KW-0472">Membrane</keyword>
<keyword evidence="5 7" id="KW-1133">Transmembrane helix</keyword>
<proteinExistence type="predicted"/>
<evidence type="ECO:0000313" key="8">
    <source>
        <dbReference type="EMBL" id="OYO24927.1"/>
    </source>
</evidence>
<sequence>MIIPTIRGVMVFVSLIMIMDKLRVMDNLIPLSTQATSIGNKSIMLYVFHTAFTDGSPQLGLGSAINVLTIILILIALWPSVRGILRRLVMADLTADHLVHPVRPRRRLGTSQVLIGVFLAATCVIMLAPFLWTTLSVIKPTNVAFANPPVWSFTPSAQAFVDLWQTSDFYKYLLNTIVVAVISTIVALIIGLPAAYALSRFPSYVGDHSRAGADLPGTAAILRWCCRCVS</sequence>
<feature type="transmembrane region" description="Helical" evidence="7">
    <location>
        <begin position="172"/>
        <end position="198"/>
    </location>
</feature>
<feature type="transmembrane region" description="Helical" evidence="7">
    <location>
        <begin position="59"/>
        <end position="78"/>
    </location>
</feature>
<comment type="subcellular location">
    <subcellularLocation>
        <location evidence="1">Cell membrane</location>
        <topology evidence="1">Multi-pass membrane protein</topology>
    </subcellularLocation>
</comment>
<evidence type="ECO:0000256" key="6">
    <source>
        <dbReference type="ARBA" id="ARBA00023136"/>
    </source>
</evidence>
<keyword evidence="3" id="KW-1003">Cell membrane</keyword>
<accession>A0A255HBL5</accession>
<evidence type="ECO:0000256" key="5">
    <source>
        <dbReference type="ARBA" id="ARBA00022989"/>
    </source>
</evidence>
<keyword evidence="4 7" id="KW-0812">Transmembrane</keyword>
<evidence type="ECO:0000256" key="7">
    <source>
        <dbReference type="SAM" id="Phobius"/>
    </source>
</evidence>
<name>A0A255HBL5_9ACTN</name>
<feature type="transmembrane region" description="Helical" evidence="7">
    <location>
        <begin position="113"/>
        <end position="132"/>
    </location>
</feature>
<gene>
    <name evidence="8" type="ORF">CGZ93_00115</name>
</gene>
<organism evidence="8 9">
    <name type="scientific">Enemella dayhoffiae</name>
    <dbReference type="NCBI Taxonomy" id="2016507"/>
    <lineage>
        <taxon>Bacteria</taxon>
        <taxon>Bacillati</taxon>
        <taxon>Actinomycetota</taxon>
        <taxon>Actinomycetes</taxon>
        <taxon>Propionibacteriales</taxon>
        <taxon>Propionibacteriaceae</taxon>
        <taxon>Enemella</taxon>
    </lineage>
</organism>
<dbReference type="RefSeq" id="WP_094362135.1">
    <property type="nucleotide sequence ID" value="NZ_NMVQ01000001.1"/>
</dbReference>